<dbReference type="PANTHER" id="PTHR43861">
    <property type="entry name" value="TRANS-ACONITATE 2-METHYLTRANSFERASE-RELATED"/>
    <property type="match status" value="1"/>
</dbReference>
<comment type="caution">
    <text evidence="1">The sequence shown here is derived from an EMBL/GenBank/DDBJ whole genome shotgun (WGS) entry which is preliminary data.</text>
</comment>
<protein>
    <submittedName>
        <fullName evidence="1">Class I SAM-dependent methyltransferase</fullName>
    </submittedName>
</protein>
<reference evidence="1" key="1">
    <citation type="journal article" date="2019" name="PLoS Negl. Trop. Dis.">
        <title>Revisiting the worldwide diversity of Leptospira species in the environment.</title>
        <authorList>
            <person name="Vincent A.T."/>
            <person name="Schiettekatte O."/>
            <person name="Bourhy P."/>
            <person name="Veyrier F.J."/>
            <person name="Picardeau M."/>
        </authorList>
    </citation>
    <scope>NUCLEOTIDE SEQUENCE [LARGE SCALE GENOMIC DNA]</scope>
    <source>
        <strain evidence="1">201702454</strain>
    </source>
</reference>
<sequence>MTLTHCYLCNSNSFLNRPGKVRDNSNLEIKECENCGLVFLSSFDHIDQAHYKDSGMHGNDLPEIPEWLNETEKDDERRFQFLKDKLTNRTILDFGCGVGGFLLKAKTISKSVGGIELETRLQTHFIENGLDVSTDLAELISKGKTFDIITAFHVVEHLSDPVSIIKSLSKLLNQNGELIIEVPSSNDVLLSLYENKAFSEFTYWSQHLFLFNANTLDALIKRTNLKLNWIKHIQRYPLSNHLYWLTKGKPGGHKIWNQLNSVELEKNYEAVLAANGLTDTIIASVSLHKE</sequence>
<dbReference type="OrthoDB" id="9782855at2"/>
<keyword evidence="1" id="KW-0489">Methyltransferase</keyword>
<accession>A0A4R9JQ78</accession>
<evidence type="ECO:0000313" key="2">
    <source>
        <dbReference type="Proteomes" id="UP000297609"/>
    </source>
</evidence>
<proteinExistence type="predicted"/>
<dbReference type="AlphaFoldDB" id="A0A4R9JQ78"/>
<organism evidence="1 2">
    <name type="scientific">Leptospira kemamanensis</name>
    <dbReference type="NCBI Taxonomy" id="2484942"/>
    <lineage>
        <taxon>Bacteria</taxon>
        <taxon>Pseudomonadati</taxon>
        <taxon>Spirochaetota</taxon>
        <taxon>Spirochaetia</taxon>
        <taxon>Leptospirales</taxon>
        <taxon>Leptospiraceae</taxon>
        <taxon>Leptospira</taxon>
    </lineage>
</organism>
<dbReference type="GO" id="GO:0008168">
    <property type="term" value="F:methyltransferase activity"/>
    <property type="evidence" value="ECO:0007669"/>
    <property type="project" value="UniProtKB-KW"/>
</dbReference>
<name>A0A4R9JQ78_9LEPT</name>
<dbReference type="EMBL" id="RQGG01000041">
    <property type="protein sequence ID" value="TGL49704.1"/>
    <property type="molecule type" value="Genomic_DNA"/>
</dbReference>
<dbReference type="Gene3D" id="3.40.50.150">
    <property type="entry name" value="Vaccinia Virus protein VP39"/>
    <property type="match status" value="1"/>
</dbReference>
<keyword evidence="2" id="KW-1185">Reference proteome</keyword>
<dbReference type="Proteomes" id="UP000297609">
    <property type="component" value="Unassembled WGS sequence"/>
</dbReference>
<dbReference type="CDD" id="cd02440">
    <property type="entry name" value="AdoMet_MTases"/>
    <property type="match status" value="1"/>
</dbReference>
<dbReference type="Pfam" id="PF13489">
    <property type="entry name" value="Methyltransf_23"/>
    <property type="match status" value="1"/>
</dbReference>
<keyword evidence="1" id="KW-0808">Transferase</keyword>
<dbReference type="GO" id="GO:0032259">
    <property type="term" value="P:methylation"/>
    <property type="evidence" value="ECO:0007669"/>
    <property type="project" value="UniProtKB-KW"/>
</dbReference>
<dbReference type="SUPFAM" id="SSF53335">
    <property type="entry name" value="S-adenosyl-L-methionine-dependent methyltransferases"/>
    <property type="match status" value="1"/>
</dbReference>
<dbReference type="InterPro" id="IPR029063">
    <property type="entry name" value="SAM-dependent_MTases_sf"/>
</dbReference>
<dbReference type="RefSeq" id="WP_135620319.1">
    <property type="nucleotide sequence ID" value="NZ_RQGG01000041.1"/>
</dbReference>
<gene>
    <name evidence="1" type="ORF">EHQ59_14275</name>
</gene>
<evidence type="ECO:0000313" key="1">
    <source>
        <dbReference type="EMBL" id="TGL49704.1"/>
    </source>
</evidence>